<evidence type="ECO:0000313" key="1">
    <source>
        <dbReference type="EMBL" id="MBN7801382.1"/>
    </source>
</evidence>
<dbReference type="GO" id="GO:0008168">
    <property type="term" value="F:methyltransferase activity"/>
    <property type="evidence" value="ECO:0007669"/>
    <property type="project" value="UniProtKB-KW"/>
</dbReference>
<keyword evidence="1" id="KW-0489">Methyltransferase</keyword>
<reference evidence="1 2" key="1">
    <citation type="submission" date="2021-03" db="EMBL/GenBank/DDBJ databases">
        <title>novel species isolated from a fishpond in China.</title>
        <authorList>
            <person name="Lu H."/>
            <person name="Cai Z."/>
        </authorList>
    </citation>
    <scope>NUCLEOTIDE SEQUENCE [LARGE SCALE GENOMIC DNA]</scope>
    <source>
        <strain evidence="1 2">JCM 31546</strain>
    </source>
</reference>
<evidence type="ECO:0000313" key="2">
    <source>
        <dbReference type="Proteomes" id="UP000664698"/>
    </source>
</evidence>
<dbReference type="SUPFAM" id="SSF53335">
    <property type="entry name" value="S-adenosyl-L-methionine-dependent methyltransferases"/>
    <property type="match status" value="1"/>
</dbReference>
<gene>
    <name evidence="1" type="ORF">J0A67_10955</name>
</gene>
<comment type="caution">
    <text evidence="1">The sequence shown here is derived from an EMBL/GenBank/DDBJ whole genome shotgun (WGS) entry which is preliminary data.</text>
</comment>
<keyword evidence="2" id="KW-1185">Reference proteome</keyword>
<accession>A0ABS3BQQ6</accession>
<dbReference type="Gene3D" id="3.40.50.150">
    <property type="entry name" value="Vaccinia Virus protein VP39"/>
    <property type="match status" value="1"/>
</dbReference>
<keyword evidence="1" id="KW-0808">Transferase</keyword>
<dbReference type="CDD" id="cd02440">
    <property type="entry name" value="AdoMet_MTases"/>
    <property type="match status" value="1"/>
</dbReference>
<dbReference type="Proteomes" id="UP000664698">
    <property type="component" value="Unassembled WGS sequence"/>
</dbReference>
<dbReference type="InterPro" id="IPR029063">
    <property type="entry name" value="SAM-dependent_MTases_sf"/>
</dbReference>
<dbReference type="Pfam" id="PF13578">
    <property type="entry name" value="Methyltransf_24"/>
    <property type="match status" value="1"/>
</dbReference>
<name>A0ABS3BQQ6_9BACT</name>
<proteinExistence type="predicted"/>
<sequence length="259" mass="29478">MGNTFFFIRAFLIHWLDKEDTFSQQSPFIFQIYTRLVQFLKENKSGNLEIEKFRETLLKDSSTIPVLDLGAGSKKVPEAHRSISRITRYSTSNIKFAQLYQYFCSLTPAETVIELGTCVGISTRYLSEKTKGRLLTFEGSEEIQNIARRNPLPARTEFILGPIEKTLPEALESIPAVDFALIDANHTYQGTIGSFNTLVPKIHPKAIVAIGDIHWTPEMEKAWEEIKSRPEVRLTLDFFECGIVFFDTPGKKSHLVLDI</sequence>
<dbReference type="EMBL" id="JAFKCW010000002">
    <property type="protein sequence ID" value="MBN7801382.1"/>
    <property type="molecule type" value="Genomic_DNA"/>
</dbReference>
<dbReference type="GO" id="GO:0032259">
    <property type="term" value="P:methylation"/>
    <property type="evidence" value="ECO:0007669"/>
    <property type="project" value="UniProtKB-KW"/>
</dbReference>
<protein>
    <submittedName>
        <fullName evidence="1">Class I SAM-dependent methyltransferase</fullName>
    </submittedName>
</protein>
<organism evidence="1 2">
    <name type="scientific">Algoriphagus aestuariicola</name>
    <dbReference type="NCBI Taxonomy" id="1852016"/>
    <lineage>
        <taxon>Bacteria</taxon>
        <taxon>Pseudomonadati</taxon>
        <taxon>Bacteroidota</taxon>
        <taxon>Cytophagia</taxon>
        <taxon>Cytophagales</taxon>
        <taxon>Cyclobacteriaceae</taxon>
        <taxon>Algoriphagus</taxon>
    </lineage>
</organism>
<dbReference type="RefSeq" id="WP_206569375.1">
    <property type="nucleotide sequence ID" value="NZ_JAFKCW010000002.1"/>
</dbReference>